<keyword evidence="1 4" id="KW-0489">Methyltransferase</keyword>
<dbReference type="OMA" id="FHRTSKW"/>
<comment type="subcellular location">
    <subcellularLocation>
        <location evidence="4">Nucleus</location>
        <location evidence="4">Nucleolus</location>
    </subcellularLocation>
</comment>
<dbReference type="OrthoDB" id="5954793at2759"/>
<evidence type="ECO:0000256" key="3">
    <source>
        <dbReference type="ARBA" id="ARBA00022691"/>
    </source>
</evidence>
<keyword evidence="2 4" id="KW-0808">Transferase</keyword>
<comment type="caution">
    <text evidence="6">The sequence shown here is derived from an EMBL/GenBank/DDBJ whole genome shotgun (WGS) entry which is preliminary data.</text>
</comment>
<dbReference type="PANTHER" id="PTHR21008">
    <property type="entry name" value="S-ADENOSYLMETHIONINE SENSOR UPSTREAM OF MTORC1-RELATED"/>
    <property type="match status" value="1"/>
</dbReference>
<dbReference type="EC" id="2.1.1.-" evidence="4"/>
<proteinExistence type="inferred from homology"/>
<comment type="similarity">
    <text evidence="4">Belongs to the BMT2 family.</text>
</comment>
<dbReference type="PANTHER" id="PTHR21008:SF1">
    <property type="entry name" value="25S RRNA (ADENINE(2142)-N(1))-METHYLTRANSFERASE"/>
    <property type="match status" value="1"/>
</dbReference>
<reference evidence="7" key="1">
    <citation type="journal article" date="2015" name="Genome Announc.">
        <title>Draft whole-genome sequence of the biocontrol agent Trichoderma harzianum T6776.</title>
        <authorList>
            <person name="Baroncelli R."/>
            <person name="Piaggeschi G."/>
            <person name="Fiorini L."/>
            <person name="Bertolini E."/>
            <person name="Zapparata A."/>
            <person name="Pe M.E."/>
            <person name="Sarrocco S."/>
            <person name="Vannacci G."/>
        </authorList>
    </citation>
    <scope>NUCLEOTIDE SEQUENCE [LARGE SCALE GENOMIC DNA]</scope>
    <source>
        <strain evidence="7">T6776</strain>
    </source>
</reference>
<dbReference type="AlphaFoldDB" id="A0A0F9X780"/>
<dbReference type="EMBL" id="JOKZ01000254">
    <property type="protein sequence ID" value="KKP00415.1"/>
    <property type="molecule type" value="Genomic_DNA"/>
</dbReference>
<evidence type="ECO:0000256" key="1">
    <source>
        <dbReference type="ARBA" id="ARBA00022603"/>
    </source>
</evidence>
<comment type="function">
    <text evidence="4">S-adenosyl-L-methionine-dependent methyltransferase that specifically methylates the N(1) position of an adenine present in helix 65 in 25S rRNA.</text>
</comment>
<keyword evidence="4" id="KW-0539">Nucleus</keyword>
<evidence type="ECO:0000313" key="7">
    <source>
        <dbReference type="Proteomes" id="UP000034112"/>
    </source>
</evidence>
<evidence type="ECO:0000256" key="4">
    <source>
        <dbReference type="HAMAP-Rule" id="MF_03044"/>
    </source>
</evidence>
<dbReference type="GO" id="GO:0016433">
    <property type="term" value="F:rRNA (adenine) methyltransferase activity"/>
    <property type="evidence" value="ECO:0007669"/>
    <property type="project" value="UniProtKB-UniRule"/>
</dbReference>
<dbReference type="InterPro" id="IPR021867">
    <property type="entry name" value="Bmt2/SAMTOR"/>
</dbReference>
<dbReference type="Proteomes" id="UP000034112">
    <property type="component" value="Unassembled WGS sequence"/>
</dbReference>
<dbReference type="Pfam" id="PF11968">
    <property type="entry name" value="Bmt2"/>
    <property type="match status" value="1"/>
</dbReference>
<name>A0A0F9X780_TRIHA</name>
<evidence type="ECO:0000313" key="6">
    <source>
        <dbReference type="EMBL" id="KKP00415.1"/>
    </source>
</evidence>
<feature type="binding site" evidence="4">
    <location>
        <position position="115"/>
    </location>
    <ligand>
        <name>S-adenosyl-L-methionine</name>
        <dbReference type="ChEBI" id="CHEBI:59789"/>
    </ligand>
</feature>
<dbReference type="HAMAP" id="MF_03044">
    <property type="entry name" value="BMT2"/>
    <property type="match status" value="1"/>
</dbReference>
<organism evidence="6 7">
    <name type="scientific">Trichoderma harzianum</name>
    <name type="common">Hypocrea lixii</name>
    <dbReference type="NCBI Taxonomy" id="5544"/>
    <lineage>
        <taxon>Eukaryota</taxon>
        <taxon>Fungi</taxon>
        <taxon>Dikarya</taxon>
        <taxon>Ascomycota</taxon>
        <taxon>Pezizomycotina</taxon>
        <taxon>Sordariomycetes</taxon>
        <taxon>Hypocreomycetidae</taxon>
        <taxon>Hypocreales</taxon>
        <taxon>Hypocreaceae</taxon>
        <taxon>Trichoderma</taxon>
    </lineage>
</organism>
<keyword evidence="3 4" id="KW-0949">S-adenosyl-L-methionine</keyword>
<protein>
    <recommendedName>
        <fullName evidence="4">25S rRNA adenine-N(1) methyltransferase</fullName>
        <ecNumber evidence="4">2.1.1.-</ecNumber>
    </recommendedName>
</protein>
<accession>A0A0F9X780</accession>
<gene>
    <name evidence="6" type="ORF">THAR02_07484</name>
</gene>
<feature type="region of interest" description="Disordered" evidence="5">
    <location>
        <begin position="1"/>
        <end position="30"/>
    </location>
</feature>
<evidence type="ECO:0000256" key="2">
    <source>
        <dbReference type="ARBA" id="ARBA00022679"/>
    </source>
</evidence>
<feature type="binding site" evidence="4">
    <location>
        <position position="135"/>
    </location>
    <ligand>
        <name>S-adenosyl-L-methionine</name>
        <dbReference type="ChEBI" id="CHEBI:59789"/>
    </ligand>
</feature>
<evidence type="ECO:0000256" key="5">
    <source>
        <dbReference type="SAM" id="MobiDB-lite"/>
    </source>
</evidence>
<sequence length="288" mass="32306">MVVKKKKTLTRLTQGRPPLATPSRSMTRKASRTLINKHHQLEKTRTRAIRSGDKATEAKVTAELESLGGLDHYQKASLQGQSIDRGGDTSKVLMEWLPLDELKKQTQPLQMLEVGALSTRNACSTSKIFNVEHIDLNSQEPGIQQQDFMERPLPENGKGPFDIISLSLVLNFVPDALGRGAMLLRTLSFLRADTDTTITTEPLFPCLFVVLPRSCVDNSRYFTDDKFDELMAALCYTRVRSKKTQKLAYSLWRRVAGVVKEGLAFPKQEVNPGKTRNNFVMTLKGPKT</sequence>
<dbReference type="GO" id="GO:0005730">
    <property type="term" value="C:nucleolus"/>
    <property type="evidence" value="ECO:0007669"/>
    <property type="project" value="UniProtKB-SubCell"/>
</dbReference>